<dbReference type="Proteomes" id="UP001159042">
    <property type="component" value="Unassembled WGS sequence"/>
</dbReference>
<dbReference type="SUPFAM" id="SSF50978">
    <property type="entry name" value="WD40 repeat-like"/>
    <property type="match status" value="1"/>
</dbReference>
<organism evidence="2 3">
    <name type="scientific">Exocentrus adspersus</name>
    <dbReference type="NCBI Taxonomy" id="1586481"/>
    <lineage>
        <taxon>Eukaryota</taxon>
        <taxon>Metazoa</taxon>
        <taxon>Ecdysozoa</taxon>
        <taxon>Arthropoda</taxon>
        <taxon>Hexapoda</taxon>
        <taxon>Insecta</taxon>
        <taxon>Pterygota</taxon>
        <taxon>Neoptera</taxon>
        <taxon>Endopterygota</taxon>
        <taxon>Coleoptera</taxon>
        <taxon>Polyphaga</taxon>
        <taxon>Cucujiformia</taxon>
        <taxon>Chrysomeloidea</taxon>
        <taxon>Cerambycidae</taxon>
        <taxon>Lamiinae</taxon>
        <taxon>Acanthocinini</taxon>
        <taxon>Exocentrus</taxon>
    </lineage>
</organism>
<feature type="domain" description="F-box" evidence="1">
    <location>
        <begin position="1"/>
        <end position="47"/>
    </location>
</feature>
<dbReference type="InterPro" id="IPR036047">
    <property type="entry name" value="F-box-like_dom_sf"/>
</dbReference>
<evidence type="ECO:0000313" key="2">
    <source>
        <dbReference type="EMBL" id="KAJ8922500.1"/>
    </source>
</evidence>
<dbReference type="SUPFAM" id="SSF81383">
    <property type="entry name" value="F-box domain"/>
    <property type="match status" value="1"/>
</dbReference>
<evidence type="ECO:0000313" key="3">
    <source>
        <dbReference type="Proteomes" id="UP001159042"/>
    </source>
</evidence>
<dbReference type="EMBL" id="JANEYG010000006">
    <property type="protein sequence ID" value="KAJ8922500.1"/>
    <property type="molecule type" value="Genomic_DNA"/>
</dbReference>
<comment type="caution">
    <text evidence="2">The sequence shown here is derived from an EMBL/GenBank/DDBJ whole genome shotgun (WGS) entry which is preliminary data.</text>
</comment>
<dbReference type="AlphaFoldDB" id="A0AAV8W7Z1"/>
<proteinExistence type="predicted"/>
<dbReference type="InterPro" id="IPR036322">
    <property type="entry name" value="WD40_repeat_dom_sf"/>
</dbReference>
<protein>
    <recommendedName>
        <fullName evidence="1">F-box domain-containing protein</fullName>
    </recommendedName>
</protein>
<evidence type="ECO:0000259" key="1">
    <source>
        <dbReference type="PROSITE" id="PS50181"/>
    </source>
</evidence>
<dbReference type="InterPro" id="IPR001810">
    <property type="entry name" value="F-box_dom"/>
</dbReference>
<reference evidence="2 3" key="1">
    <citation type="journal article" date="2023" name="Insect Mol. Biol.">
        <title>Genome sequencing provides insights into the evolution of gene families encoding plant cell wall-degrading enzymes in longhorned beetles.</title>
        <authorList>
            <person name="Shin N.R."/>
            <person name="Okamura Y."/>
            <person name="Kirsch R."/>
            <person name="Pauchet Y."/>
        </authorList>
    </citation>
    <scope>NUCLEOTIDE SEQUENCE [LARGE SCALE GENOMIC DNA]</scope>
    <source>
        <strain evidence="2">EAD_L_NR</strain>
    </source>
</reference>
<name>A0AAV8W7Z1_9CUCU</name>
<gene>
    <name evidence="2" type="ORF">NQ315_007530</name>
</gene>
<accession>A0AAV8W7Z1</accession>
<keyword evidence="3" id="KW-1185">Reference proteome</keyword>
<dbReference type="PROSITE" id="PS50181">
    <property type="entry name" value="FBOX"/>
    <property type="match status" value="1"/>
</dbReference>
<sequence>MILPTELIENILRKCDGKTLLSARKVDEEWKYLVDYLTQKTRIWEWCCKEEIPKNQLIEYLHSYRNANRDKWLHIYINWYSWESIDQIMCDTILSPVEVPRISCIAVSGNFIAVGSQDGRLRIFSSRWNKLFSARILAVKINSLAFIDSDDGENGVDLCLVVSYNKGLDIFCFDGINKNQLVIHDVKSHSIYKNYICYEKVGGRMTIAKLINIDGRRELQEIWFSRIYSPSSLSCMKMWEGVCTFLINNEVKIIEYESDEVTPMDIMKKKTRIKFNFPLVDSQNTQILRNDVIISLCKNEDDVKCDFIEFFILGKNDKYSKKDVQHLGDIQVYIYHVSCWKNLDIREYSHKLIIGKHPIICIDVKETPTERKFYVSSKFNIHEISGFLPNIY</sequence>